<feature type="modified residue" description="N6-(pyridoxal phosphate)lysine" evidence="12">
    <location>
        <position position="51"/>
    </location>
</feature>
<evidence type="ECO:0000256" key="5">
    <source>
        <dbReference type="ARBA" id="ARBA00018679"/>
    </source>
</evidence>
<evidence type="ECO:0000256" key="10">
    <source>
        <dbReference type="ARBA" id="ARBA00049144"/>
    </source>
</evidence>
<dbReference type="EC" id="4.2.3.1" evidence="4 11"/>
<keyword evidence="6" id="KW-0028">Amino-acid biosynthesis</keyword>
<evidence type="ECO:0000256" key="6">
    <source>
        <dbReference type="ARBA" id="ARBA00022605"/>
    </source>
</evidence>
<keyword evidence="7" id="KW-0791">Threonine biosynthesis</keyword>
<dbReference type="NCBIfam" id="TIGR00260">
    <property type="entry name" value="thrC"/>
    <property type="match status" value="1"/>
</dbReference>
<evidence type="ECO:0000256" key="3">
    <source>
        <dbReference type="ARBA" id="ARBA00005517"/>
    </source>
</evidence>
<dbReference type="InterPro" id="IPR004450">
    <property type="entry name" value="Thr_synthase-like"/>
</dbReference>
<gene>
    <name evidence="14" type="ORF">BIP78_0543</name>
</gene>
<dbReference type="GO" id="GO:0006567">
    <property type="term" value="P:L-threonine catabolic process"/>
    <property type="evidence" value="ECO:0007669"/>
    <property type="project" value="TreeGrafter"/>
</dbReference>
<evidence type="ECO:0000313" key="14">
    <source>
        <dbReference type="EMBL" id="QAA76309.1"/>
    </source>
</evidence>
<dbReference type="AlphaFoldDB" id="A0A410FSZ2"/>
<dbReference type="InterPro" id="IPR000634">
    <property type="entry name" value="Ser/Thr_deHydtase_PyrdxlP-BS"/>
</dbReference>
<dbReference type="EMBL" id="CP034928">
    <property type="protein sequence ID" value="QAA76309.1"/>
    <property type="molecule type" value="Genomic_DNA"/>
</dbReference>
<name>A0A410FSZ2_BIPS1</name>
<evidence type="ECO:0000256" key="11">
    <source>
        <dbReference type="NCBIfam" id="TIGR00260"/>
    </source>
</evidence>
<dbReference type="Proteomes" id="UP000287233">
    <property type="component" value="Chromosome"/>
</dbReference>
<comment type="similarity">
    <text evidence="3">Belongs to the threonine synthase family.</text>
</comment>
<evidence type="ECO:0000313" key="15">
    <source>
        <dbReference type="Proteomes" id="UP000287233"/>
    </source>
</evidence>
<sequence>MWRYAPLLPPADPLTLGEGGTPLVPSLRIGPRLGIDVAFKLEGANPTGSFKDRGAAVLVAVLRSAGAAAVADDSSGNAGAALAAYAARAGLRAVLFAPAHASGPKLAQIAALGAELVRVSGPRERATRAVEEACRTDPTLFYASHNTSPYFVAGLTTVAYEWIEDRGRAVPDHVVVPAGGGGLFLGIHQGFAAALRLGWIDRVPQVHIAQPAACAPLVRALHRGDNVPHEPYPGMTVAEGTRIPTPARGQQVVALLRAAGGNGVAVEEDAIHAAQRRLAREEGIHVEPTAALAVAALPALLDQGTIRPGQQVGVVLTASGLKAGG</sequence>
<dbReference type="PANTHER" id="PTHR48078">
    <property type="entry name" value="THREONINE DEHYDRATASE, MITOCHONDRIAL-RELATED"/>
    <property type="match status" value="1"/>
</dbReference>
<dbReference type="KEGG" id="bih:BIP78_0543"/>
<dbReference type="GO" id="GO:0004795">
    <property type="term" value="F:threonine synthase activity"/>
    <property type="evidence" value="ECO:0007669"/>
    <property type="project" value="UniProtKB-UniRule"/>
</dbReference>
<dbReference type="Pfam" id="PF00291">
    <property type="entry name" value="PALP"/>
    <property type="match status" value="1"/>
</dbReference>
<dbReference type="GO" id="GO:0009097">
    <property type="term" value="P:isoleucine biosynthetic process"/>
    <property type="evidence" value="ECO:0007669"/>
    <property type="project" value="TreeGrafter"/>
</dbReference>
<evidence type="ECO:0000256" key="12">
    <source>
        <dbReference type="PIRSR" id="PIRSR604450-51"/>
    </source>
</evidence>
<dbReference type="InterPro" id="IPR036052">
    <property type="entry name" value="TrpB-like_PALP_sf"/>
</dbReference>
<keyword evidence="9" id="KW-0456">Lyase</keyword>
<evidence type="ECO:0000256" key="7">
    <source>
        <dbReference type="ARBA" id="ARBA00022697"/>
    </source>
</evidence>
<dbReference type="GO" id="GO:0030170">
    <property type="term" value="F:pyridoxal phosphate binding"/>
    <property type="evidence" value="ECO:0007669"/>
    <property type="project" value="InterPro"/>
</dbReference>
<evidence type="ECO:0000259" key="13">
    <source>
        <dbReference type="Pfam" id="PF00291"/>
    </source>
</evidence>
<keyword evidence="8 12" id="KW-0663">Pyridoxal phosphate</keyword>
<reference evidence="15" key="1">
    <citation type="submission" date="2018-12" db="EMBL/GenBank/DDBJ databases">
        <title>Complete genome sequence of an uncultured bacterium of the candidate phylum Bipolaricaulota.</title>
        <authorList>
            <person name="Kadnikov V.V."/>
            <person name="Mardanov A.V."/>
            <person name="Beletsky A.V."/>
            <person name="Frank Y.A."/>
            <person name="Karnachuk O.V."/>
            <person name="Ravin N.V."/>
        </authorList>
    </citation>
    <scope>NUCLEOTIDE SEQUENCE [LARGE SCALE GENOMIC DNA]</scope>
</reference>
<evidence type="ECO:0000256" key="1">
    <source>
        <dbReference type="ARBA" id="ARBA00001933"/>
    </source>
</evidence>
<dbReference type="GO" id="GO:0004794">
    <property type="term" value="F:threonine deaminase activity"/>
    <property type="evidence" value="ECO:0007669"/>
    <property type="project" value="TreeGrafter"/>
</dbReference>
<dbReference type="PROSITE" id="PS00165">
    <property type="entry name" value="DEHYDRATASE_SER_THR"/>
    <property type="match status" value="1"/>
</dbReference>
<evidence type="ECO:0000256" key="9">
    <source>
        <dbReference type="ARBA" id="ARBA00023239"/>
    </source>
</evidence>
<dbReference type="InterPro" id="IPR001926">
    <property type="entry name" value="TrpB-like_PALP"/>
</dbReference>
<proteinExistence type="inferred from homology"/>
<evidence type="ECO:0000256" key="8">
    <source>
        <dbReference type="ARBA" id="ARBA00022898"/>
    </source>
</evidence>
<evidence type="ECO:0000256" key="2">
    <source>
        <dbReference type="ARBA" id="ARBA00004979"/>
    </source>
</evidence>
<dbReference type="SUPFAM" id="SSF53686">
    <property type="entry name" value="Tryptophan synthase beta subunit-like PLP-dependent enzymes"/>
    <property type="match status" value="1"/>
</dbReference>
<comment type="pathway">
    <text evidence="2">Amino-acid biosynthesis; L-threonine biosynthesis; L-threonine from L-aspartate: step 5/5.</text>
</comment>
<evidence type="ECO:0000256" key="4">
    <source>
        <dbReference type="ARBA" id="ARBA00013028"/>
    </source>
</evidence>
<dbReference type="InterPro" id="IPR050147">
    <property type="entry name" value="Ser/Thr_Dehydratase"/>
</dbReference>
<accession>A0A410FSZ2</accession>
<dbReference type="UniPathway" id="UPA00050">
    <property type="reaction ID" value="UER00065"/>
</dbReference>
<dbReference type="GO" id="GO:0009088">
    <property type="term" value="P:threonine biosynthetic process"/>
    <property type="evidence" value="ECO:0007669"/>
    <property type="project" value="UniProtKB-UniRule"/>
</dbReference>
<dbReference type="PANTHER" id="PTHR48078:SF6">
    <property type="entry name" value="L-THREONINE DEHYDRATASE CATABOLIC TDCB"/>
    <property type="match status" value="1"/>
</dbReference>
<dbReference type="Gene3D" id="3.40.50.1100">
    <property type="match status" value="2"/>
</dbReference>
<comment type="cofactor">
    <cofactor evidence="1 12">
        <name>pyridoxal 5'-phosphate</name>
        <dbReference type="ChEBI" id="CHEBI:597326"/>
    </cofactor>
</comment>
<feature type="domain" description="Tryptophan synthase beta chain-like PALP" evidence="13">
    <location>
        <begin position="15"/>
        <end position="317"/>
    </location>
</feature>
<protein>
    <recommendedName>
        <fullName evidence="5 11">Threonine synthase</fullName>
        <ecNumber evidence="4 11">4.2.3.1</ecNumber>
    </recommendedName>
</protein>
<dbReference type="GO" id="GO:0006565">
    <property type="term" value="P:L-serine catabolic process"/>
    <property type="evidence" value="ECO:0007669"/>
    <property type="project" value="TreeGrafter"/>
</dbReference>
<organism evidence="14 15">
    <name type="scientific">Bipolaricaulis sibiricus</name>
    <dbReference type="NCBI Taxonomy" id="2501609"/>
    <lineage>
        <taxon>Bacteria</taxon>
        <taxon>Candidatus Bipolaricaulota</taxon>
        <taxon>Candidatus Bipolaricaulia</taxon>
        <taxon>Candidatus Bipolaricaulales</taxon>
        <taxon>Candidatus Bipolaricaulaceae</taxon>
        <taxon>Candidatus Bipolaricaulis</taxon>
    </lineage>
</organism>
<dbReference type="GO" id="GO:0003941">
    <property type="term" value="F:L-serine ammonia-lyase activity"/>
    <property type="evidence" value="ECO:0007669"/>
    <property type="project" value="TreeGrafter"/>
</dbReference>
<comment type="catalytic activity">
    <reaction evidence="10">
        <text>O-phospho-L-homoserine + H2O = L-threonine + phosphate</text>
        <dbReference type="Rhea" id="RHEA:10840"/>
        <dbReference type="ChEBI" id="CHEBI:15377"/>
        <dbReference type="ChEBI" id="CHEBI:43474"/>
        <dbReference type="ChEBI" id="CHEBI:57590"/>
        <dbReference type="ChEBI" id="CHEBI:57926"/>
        <dbReference type="EC" id="4.2.3.1"/>
    </reaction>
</comment>